<accession>A0A9P6AE83</accession>
<comment type="caution">
    <text evidence="3">The sequence shown here is derived from an EMBL/GenBank/DDBJ whole genome shotgun (WGS) entry which is preliminary data.</text>
</comment>
<proteinExistence type="predicted"/>
<feature type="transmembrane region" description="Helical" evidence="2">
    <location>
        <begin position="478"/>
        <end position="500"/>
    </location>
</feature>
<sequence>MHYRTFQTIVIDVDHLTEAIWKLMVAHDALIVSQDGNVSDDPQPTQAATVSTPSTIPVSSIASSSLTANTKPSAIEMATTNAALAEHIKEHMAQKTCWYVVYVGREIVALNVLDCWQLLKGQHSLVLSLPFALCPSSFVQENYHVLSRNDFLLSYQHLVDVTPDQSWQLPTWYHSNLCTACHAYITHILCWGKGDLATTILALLKASCYSLVQDSPSFAKQTITYSHTTGYVHTIGGQEADEATHGSEQGGRKPTRQPVIISDEPMSKGDMEARQDSLLLYPIAQQPANPILFEWAAGVWYHVLSFMWTAGSIQAHAQFVIQGLYGVWFGVNMWVQGFLLLAVRVVVHSGLGDYHTPAPAGVWYCVLLFMWTAGSIWAHAQFVVQGLYGVWFGVKMQVQGVWVVVHLGLGDYHTPTPAGVWYHILSFMWMAGSIRACAWFVVWGLYGVWFSVEMWVQGVQAVVHSGLGDYHTPTGAGVWYHVLSFMWTAGSIQACAWFVIQGLYGVWFGVKMWVQGVWVVVCLGLGDVSHMI</sequence>
<evidence type="ECO:0000313" key="3">
    <source>
        <dbReference type="EMBL" id="KAF9504058.1"/>
    </source>
</evidence>
<dbReference type="Proteomes" id="UP000886523">
    <property type="component" value="Unassembled WGS sequence"/>
</dbReference>
<reference evidence="3" key="1">
    <citation type="journal article" date="2020" name="Nat. Commun.">
        <title>Large-scale genome sequencing of mycorrhizal fungi provides insights into the early evolution of symbiotic traits.</title>
        <authorList>
            <person name="Miyauchi S."/>
            <person name="Kiss E."/>
            <person name="Kuo A."/>
            <person name="Drula E."/>
            <person name="Kohler A."/>
            <person name="Sanchez-Garcia M."/>
            <person name="Morin E."/>
            <person name="Andreopoulos B."/>
            <person name="Barry K.W."/>
            <person name="Bonito G."/>
            <person name="Buee M."/>
            <person name="Carver A."/>
            <person name="Chen C."/>
            <person name="Cichocki N."/>
            <person name="Clum A."/>
            <person name="Culley D."/>
            <person name="Crous P.W."/>
            <person name="Fauchery L."/>
            <person name="Girlanda M."/>
            <person name="Hayes R.D."/>
            <person name="Keri Z."/>
            <person name="LaButti K."/>
            <person name="Lipzen A."/>
            <person name="Lombard V."/>
            <person name="Magnuson J."/>
            <person name="Maillard F."/>
            <person name="Murat C."/>
            <person name="Nolan M."/>
            <person name="Ohm R.A."/>
            <person name="Pangilinan J."/>
            <person name="Pereira M.F."/>
            <person name="Perotto S."/>
            <person name="Peter M."/>
            <person name="Pfister S."/>
            <person name="Riley R."/>
            <person name="Sitrit Y."/>
            <person name="Stielow J.B."/>
            <person name="Szollosi G."/>
            <person name="Zifcakova L."/>
            <person name="Stursova M."/>
            <person name="Spatafora J.W."/>
            <person name="Tedersoo L."/>
            <person name="Vaario L.M."/>
            <person name="Yamada A."/>
            <person name="Yan M."/>
            <person name="Wang P."/>
            <person name="Xu J."/>
            <person name="Bruns T."/>
            <person name="Baldrian P."/>
            <person name="Vilgalys R."/>
            <person name="Dunand C."/>
            <person name="Henrissat B."/>
            <person name="Grigoriev I.V."/>
            <person name="Hibbett D."/>
            <person name="Nagy L.G."/>
            <person name="Martin F.M."/>
        </authorList>
    </citation>
    <scope>NUCLEOTIDE SEQUENCE</scope>
    <source>
        <strain evidence="3">UP504</strain>
    </source>
</reference>
<feature type="transmembrane region" description="Helical" evidence="2">
    <location>
        <begin position="506"/>
        <end position="526"/>
    </location>
</feature>
<name>A0A9P6AE83_9AGAM</name>
<gene>
    <name evidence="3" type="ORF">BS47DRAFT_1369061</name>
</gene>
<keyword evidence="2" id="KW-0812">Transmembrane</keyword>
<keyword evidence="4" id="KW-1185">Reference proteome</keyword>
<keyword evidence="2" id="KW-1133">Transmembrane helix</keyword>
<evidence type="ECO:0000256" key="1">
    <source>
        <dbReference type="SAM" id="MobiDB-lite"/>
    </source>
</evidence>
<feature type="transmembrane region" description="Helical" evidence="2">
    <location>
        <begin position="387"/>
        <end position="409"/>
    </location>
</feature>
<feature type="transmembrane region" description="Helical" evidence="2">
    <location>
        <begin position="292"/>
        <end position="311"/>
    </location>
</feature>
<organism evidence="3 4">
    <name type="scientific">Hydnum rufescens UP504</name>
    <dbReference type="NCBI Taxonomy" id="1448309"/>
    <lineage>
        <taxon>Eukaryota</taxon>
        <taxon>Fungi</taxon>
        <taxon>Dikarya</taxon>
        <taxon>Basidiomycota</taxon>
        <taxon>Agaricomycotina</taxon>
        <taxon>Agaricomycetes</taxon>
        <taxon>Cantharellales</taxon>
        <taxon>Hydnaceae</taxon>
        <taxon>Hydnum</taxon>
    </lineage>
</organism>
<dbReference type="AlphaFoldDB" id="A0A9P6AE83"/>
<dbReference type="EMBL" id="MU129267">
    <property type="protein sequence ID" value="KAF9504058.1"/>
    <property type="molecule type" value="Genomic_DNA"/>
</dbReference>
<evidence type="ECO:0000313" key="4">
    <source>
        <dbReference type="Proteomes" id="UP000886523"/>
    </source>
</evidence>
<feature type="transmembrane region" description="Helical" evidence="2">
    <location>
        <begin position="323"/>
        <end position="341"/>
    </location>
</feature>
<protein>
    <submittedName>
        <fullName evidence="3">Uncharacterized protein</fullName>
    </submittedName>
</protein>
<feature type="region of interest" description="Disordered" evidence="1">
    <location>
        <begin position="240"/>
        <end position="259"/>
    </location>
</feature>
<feature type="transmembrane region" description="Helical" evidence="2">
    <location>
        <begin position="421"/>
        <end position="446"/>
    </location>
</feature>
<evidence type="ECO:0000256" key="2">
    <source>
        <dbReference type="SAM" id="Phobius"/>
    </source>
</evidence>
<feature type="transmembrane region" description="Helical" evidence="2">
    <location>
        <begin position="361"/>
        <end position="380"/>
    </location>
</feature>
<keyword evidence="2" id="KW-0472">Membrane</keyword>